<comment type="caution">
    <text evidence="4">The sequence shown here is derived from an EMBL/GenBank/DDBJ whole genome shotgun (WGS) entry which is preliminary data.</text>
</comment>
<proteinExistence type="inferred from homology"/>
<dbReference type="EMBL" id="LJIW01000001">
    <property type="protein sequence ID" value="PNG94311.1"/>
    <property type="molecule type" value="Genomic_DNA"/>
</dbReference>
<dbReference type="Proteomes" id="UP000236520">
    <property type="component" value="Unassembled WGS sequence"/>
</dbReference>
<evidence type="ECO:0000313" key="5">
    <source>
        <dbReference type="Proteomes" id="UP000236520"/>
    </source>
</evidence>
<dbReference type="Pfam" id="PF12974">
    <property type="entry name" value="Phosphonate-bd"/>
    <property type="match status" value="1"/>
</dbReference>
<dbReference type="PANTHER" id="PTHR30024:SF47">
    <property type="entry name" value="TAURINE-BINDING PERIPLASMIC PROTEIN"/>
    <property type="match status" value="1"/>
</dbReference>
<keyword evidence="5" id="KW-1185">Reference proteome</keyword>
<evidence type="ECO:0000256" key="2">
    <source>
        <dbReference type="ARBA" id="ARBA00010742"/>
    </source>
</evidence>
<dbReference type="SUPFAM" id="SSF53850">
    <property type="entry name" value="Periplasmic binding protein-like II"/>
    <property type="match status" value="1"/>
</dbReference>
<dbReference type="GO" id="GO:0042597">
    <property type="term" value="C:periplasmic space"/>
    <property type="evidence" value="ECO:0007669"/>
    <property type="project" value="UniProtKB-SubCell"/>
</dbReference>
<protein>
    <submittedName>
        <fullName evidence="4">Uncharacterized protein</fullName>
    </submittedName>
</protein>
<dbReference type="PANTHER" id="PTHR30024">
    <property type="entry name" value="ALIPHATIC SULFONATES-BINDING PROTEIN-RELATED"/>
    <property type="match status" value="1"/>
</dbReference>
<dbReference type="PROSITE" id="PS51318">
    <property type="entry name" value="TAT"/>
    <property type="match status" value="1"/>
</dbReference>
<evidence type="ECO:0000313" key="4">
    <source>
        <dbReference type="EMBL" id="PNG94311.1"/>
    </source>
</evidence>
<evidence type="ECO:0000256" key="3">
    <source>
        <dbReference type="ARBA" id="ARBA00022729"/>
    </source>
</evidence>
<reference evidence="4 5" key="1">
    <citation type="submission" date="2015-09" db="EMBL/GenBank/DDBJ databases">
        <title>Genome sequence, genome mining and natural product profiling of a biocontrol bacterium Streptomyces malaysiensis F913.</title>
        <authorList>
            <person name="Xu Y."/>
            <person name="Wei J."/>
            <person name="Xie J."/>
            <person name="Li T."/>
            <person name="Zhou Z."/>
        </authorList>
    </citation>
    <scope>NUCLEOTIDE SEQUENCE [LARGE SCALE GENOMIC DNA]</scope>
    <source>
        <strain evidence="4 5">F913</strain>
    </source>
</reference>
<comment type="subcellular location">
    <subcellularLocation>
        <location evidence="1">Periplasm</location>
    </subcellularLocation>
</comment>
<accession>A0A2J7Z210</accession>
<dbReference type="RefSeq" id="WP_180990529.1">
    <property type="nucleotide sequence ID" value="NZ_LJIW01000001.1"/>
</dbReference>
<comment type="similarity">
    <text evidence="2">Belongs to the bacterial solute-binding protein SsuA/TauA family.</text>
</comment>
<evidence type="ECO:0000256" key="1">
    <source>
        <dbReference type="ARBA" id="ARBA00004418"/>
    </source>
</evidence>
<sequence length="347" mass="36612">MTARQVHGSGAITGRAVLTRRTLLRSGGAALAAAGFGPLLAACGESQGGGGGAAARVEDTQAGTAGAVIRPLSERRHLLGDLRLSYIAGTGPGDVQNKLLSGALDVASMGPIGAAVSLAAGADVLIFSTSLANHVRWLVPENSPYRRIEDLRGKQIATPPKNSDAYRSTQLACAVGGIDFEREYHAHPGAVLAGLSLFERGDVDAIVTIEPNATRLVAKGARQLTTVTDLWRHGSGSDSDLLLNGQGAKRGWVERNERTAAALARLRLRAHQYIHDRPGILAELHQYYGIPAAEKKAIALLPERLVGIYPTEWAGASFTSMRDQLRVAAKVGLIKAVPDKTVYRDLG</sequence>
<gene>
    <name evidence="4" type="ORF">SMF913_10336</name>
</gene>
<organism evidence="4 5">
    <name type="scientific">Streptomyces malaysiensis</name>
    <dbReference type="NCBI Taxonomy" id="92644"/>
    <lineage>
        <taxon>Bacteria</taxon>
        <taxon>Bacillati</taxon>
        <taxon>Actinomycetota</taxon>
        <taxon>Actinomycetes</taxon>
        <taxon>Kitasatosporales</taxon>
        <taxon>Streptomycetaceae</taxon>
        <taxon>Streptomyces</taxon>
        <taxon>Streptomyces violaceusniger group</taxon>
    </lineage>
</organism>
<name>A0A2J7Z210_STRMQ</name>
<keyword evidence="3" id="KW-0732">Signal</keyword>
<dbReference type="InterPro" id="IPR006311">
    <property type="entry name" value="TAT_signal"/>
</dbReference>
<dbReference type="Gene3D" id="3.40.190.10">
    <property type="entry name" value="Periplasmic binding protein-like II"/>
    <property type="match status" value="2"/>
</dbReference>
<dbReference type="AlphaFoldDB" id="A0A2J7Z210"/>